<sequence length="162" mass="18195">MDVIEKRYPYKPRLFSSIFVVLFFGVFAGFMGYFSYQNDSGLVLNGIVEMSTTGATVFYWLITVLFVAFSALGVLLAIKSVQSKAELVLTDEYVRAPKSGISKKIITVPFNDVEKVSVQAVKGTVFLNIFHRKGKFTIVSSVLPNMADFDEVKKHIMDRVRC</sequence>
<comment type="caution">
    <text evidence="2">The sequence shown here is derived from an EMBL/GenBank/DDBJ whole genome shotgun (WGS) entry which is preliminary data.</text>
</comment>
<feature type="transmembrane region" description="Helical" evidence="1">
    <location>
        <begin position="56"/>
        <end position="78"/>
    </location>
</feature>
<evidence type="ECO:0000256" key="1">
    <source>
        <dbReference type="SAM" id="Phobius"/>
    </source>
</evidence>
<proteinExistence type="predicted"/>
<feature type="transmembrane region" description="Helical" evidence="1">
    <location>
        <begin position="14"/>
        <end position="36"/>
    </location>
</feature>
<accession>A0ABY2XL14</accession>
<keyword evidence="3" id="KW-1185">Reference proteome</keyword>
<evidence type="ECO:0000313" key="3">
    <source>
        <dbReference type="Proteomes" id="UP000739180"/>
    </source>
</evidence>
<name>A0ABY2XL14_9GAMM</name>
<dbReference type="EMBL" id="VCQT01000038">
    <property type="protein sequence ID" value="TMW11937.1"/>
    <property type="molecule type" value="Genomic_DNA"/>
</dbReference>
<dbReference type="RefSeq" id="WP_138773082.1">
    <property type="nucleotide sequence ID" value="NZ_JBHSSX010000003.1"/>
</dbReference>
<keyword evidence="1" id="KW-0472">Membrane</keyword>
<dbReference type="Proteomes" id="UP000739180">
    <property type="component" value="Unassembled WGS sequence"/>
</dbReference>
<evidence type="ECO:0008006" key="4">
    <source>
        <dbReference type="Google" id="ProtNLM"/>
    </source>
</evidence>
<gene>
    <name evidence="2" type="ORF">FGS76_12995</name>
</gene>
<reference evidence="2 3" key="1">
    <citation type="submission" date="2019-05" db="EMBL/GenBank/DDBJ databases">
        <title>Genome of Alcanivorax gelatiniphagus, an oil degrading marine bacteria.</title>
        <authorList>
            <person name="Kwon K.K."/>
        </authorList>
    </citation>
    <scope>NUCLEOTIDE SEQUENCE [LARGE SCALE GENOMIC DNA]</scope>
    <source>
        <strain evidence="2 3">MEBiC 08158</strain>
    </source>
</reference>
<keyword evidence="1" id="KW-1133">Transmembrane helix</keyword>
<keyword evidence="1" id="KW-0812">Transmembrane</keyword>
<evidence type="ECO:0000313" key="2">
    <source>
        <dbReference type="EMBL" id="TMW11937.1"/>
    </source>
</evidence>
<organism evidence="2 3">
    <name type="scientific">Alloalcanivorax gelatiniphagus</name>
    <dbReference type="NCBI Taxonomy" id="1194167"/>
    <lineage>
        <taxon>Bacteria</taxon>
        <taxon>Pseudomonadati</taxon>
        <taxon>Pseudomonadota</taxon>
        <taxon>Gammaproteobacteria</taxon>
        <taxon>Oceanospirillales</taxon>
        <taxon>Alcanivoracaceae</taxon>
        <taxon>Alloalcanivorax</taxon>
    </lineage>
</organism>
<protein>
    <recommendedName>
        <fullName evidence="4">DUF304 domain-containing protein</fullName>
    </recommendedName>
</protein>